<dbReference type="InterPro" id="IPR041913">
    <property type="entry name" value="POLD3_sf"/>
</dbReference>
<evidence type="ECO:0000256" key="5">
    <source>
        <dbReference type="SAM" id="MobiDB-lite"/>
    </source>
</evidence>
<dbReference type="InterPro" id="IPR019038">
    <property type="entry name" value="POLD3"/>
</dbReference>
<proteinExistence type="predicted"/>
<dbReference type="Proteomes" id="UP001165060">
    <property type="component" value="Unassembled WGS sequence"/>
</dbReference>
<dbReference type="PANTHER" id="PTHR17598:SF13">
    <property type="entry name" value="DNA POLYMERASE DELTA SUBUNIT 3"/>
    <property type="match status" value="1"/>
</dbReference>
<dbReference type="EMBL" id="BRYB01003116">
    <property type="protein sequence ID" value="GMI30720.1"/>
    <property type="molecule type" value="Genomic_DNA"/>
</dbReference>
<evidence type="ECO:0000313" key="7">
    <source>
        <dbReference type="Proteomes" id="UP001165060"/>
    </source>
</evidence>
<sequence>MAVPPLPIDAGSFETFKSMLLDSGQAVTSRSISAGLSLPSRDAATVLAHLQEAAGSSCTPSYIVSGTSKATSARVVKRVDGSAALSSLLPTLVAPTSKLYSLCPSSAPASSSLLAAHRQSQADFSASLQAGSLERTSLVHCPESLLTRDGSAARLARVAQAAGEAMDVSAVPIAGNKGGSSSLQSNAFGAKKKATSAAAFFGGGGGVKKKEEKENKDKPAKASVFKSAKVPQKKGSKLGFAKKSGAKKEKKLIADSDEEEEEEELDDGTGFMDVSGGAAAPPPPPGGEDDFEGDVESDDENPAEEEEEEEEVAKKPESKLEKALRQDEEKKARAEKKRSKEAAEAEKKKALAEDDDWEEDKSGAMDAFAVKAAAPAAPVIKEGKVRVMKKRVVEKTEMDDKGYMHTTKVEEEYEVWEDVKEKNPTPPKKQKVEGKVQRSSGPAVTKKQQGLMGFFGKKK</sequence>
<dbReference type="Pfam" id="PF09507">
    <property type="entry name" value="CDC27"/>
    <property type="match status" value="1"/>
</dbReference>
<keyword evidence="4" id="KW-0539">Nucleus</keyword>
<reference evidence="6 7" key="1">
    <citation type="journal article" date="2023" name="Commun. Biol.">
        <title>Genome analysis of Parmales, the sister group of diatoms, reveals the evolutionary specialization of diatoms from phago-mixotrophs to photoautotrophs.</title>
        <authorList>
            <person name="Ban H."/>
            <person name="Sato S."/>
            <person name="Yoshikawa S."/>
            <person name="Yamada K."/>
            <person name="Nakamura Y."/>
            <person name="Ichinomiya M."/>
            <person name="Sato N."/>
            <person name="Blanc-Mathieu R."/>
            <person name="Endo H."/>
            <person name="Kuwata A."/>
            <person name="Ogata H."/>
        </authorList>
    </citation>
    <scope>NUCLEOTIDE SEQUENCE [LARGE SCALE GENOMIC DNA]</scope>
</reference>
<feature type="region of interest" description="Disordered" evidence="5">
    <location>
        <begin position="201"/>
        <end position="360"/>
    </location>
</feature>
<feature type="compositionally biased region" description="Polar residues" evidence="5">
    <location>
        <begin position="437"/>
        <end position="448"/>
    </location>
</feature>
<name>A0ABQ6MRL3_9STRA</name>
<dbReference type="PANTHER" id="PTHR17598">
    <property type="entry name" value="DNA POLYMERASE DELTA SUBUNIT 3"/>
    <property type="match status" value="1"/>
</dbReference>
<organism evidence="6 7">
    <name type="scientific">Tetraparma gracilis</name>
    <dbReference type="NCBI Taxonomy" id="2962635"/>
    <lineage>
        <taxon>Eukaryota</taxon>
        <taxon>Sar</taxon>
        <taxon>Stramenopiles</taxon>
        <taxon>Ochrophyta</taxon>
        <taxon>Bolidophyceae</taxon>
        <taxon>Parmales</taxon>
        <taxon>Triparmaceae</taxon>
        <taxon>Tetraparma</taxon>
    </lineage>
</organism>
<feature type="compositionally biased region" description="Acidic residues" evidence="5">
    <location>
        <begin position="287"/>
        <end position="311"/>
    </location>
</feature>
<feature type="region of interest" description="Disordered" evidence="5">
    <location>
        <begin position="417"/>
        <end position="459"/>
    </location>
</feature>
<comment type="caution">
    <text evidence="6">The sequence shown here is derived from an EMBL/GenBank/DDBJ whole genome shotgun (WGS) entry which is preliminary data.</text>
</comment>
<keyword evidence="7" id="KW-1185">Reference proteome</keyword>
<comment type="subcellular location">
    <subcellularLocation>
        <location evidence="1">Nucleus</location>
    </subcellularLocation>
</comment>
<evidence type="ECO:0000256" key="3">
    <source>
        <dbReference type="ARBA" id="ARBA00022705"/>
    </source>
</evidence>
<evidence type="ECO:0000256" key="2">
    <source>
        <dbReference type="ARBA" id="ARBA00017589"/>
    </source>
</evidence>
<feature type="compositionally biased region" description="Basic and acidic residues" evidence="5">
    <location>
        <begin position="208"/>
        <end position="220"/>
    </location>
</feature>
<feature type="compositionally biased region" description="Basic and acidic residues" evidence="5">
    <location>
        <begin position="312"/>
        <end position="352"/>
    </location>
</feature>
<evidence type="ECO:0000256" key="4">
    <source>
        <dbReference type="ARBA" id="ARBA00023242"/>
    </source>
</evidence>
<dbReference type="Gene3D" id="3.90.1030.20">
    <property type="entry name" value="DNA polymerase delta, p66 (Cdc27) subunit, wHTH domain"/>
    <property type="match status" value="1"/>
</dbReference>
<keyword evidence="3" id="KW-0235">DNA replication</keyword>
<protein>
    <recommendedName>
        <fullName evidence="2">DNA polymerase delta subunit 3</fullName>
    </recommendedName>
</protein>
<evidence type="ECO:0000256" key="1">
    <source>
        <dbReference type="ARBA" id="ARBA00004123"/>
    </source>
</evidence>
<accession>A0ABQ6MRL3</accession>
<evidence type="ECO:0000313" key="6">
    <source>
        <dbReference type="EMBL" id="GMI30720.1"/>
    </source>
</evidence>
<gene>
    <name evidence="6" type="ORF">TeGR_g8096</name>
</gene>
<feature type="compositionally biased region" description="Acidic residues" evidence="5">
    <location>
        <begin position="255"/>
        <end position="267"/>
    </location>
</feature>